<evidence type="ECO:0000313" key="4">
    <source>
        <dbReference type="Proteomes" id="UP000288178"/>
    </source>
</evidence>
<keyword evidence="4" id="KW-1185">Reference proteome</keyword>
<dbReference type="RefSeq" id="WP_128200076.1">
    <property type="nucleotide sequence ID" value="NZ_SACT01000008.1"/>
</dbReference>
<dbReference type="InterPro" id="IPR036928">
    <property type="entry name" value="AS_sf"/>
</dbReference>
<dbReference type="OrthoDB" id="8641877at2"/>
<evidence type="ECO:0000256" key="1">
    <source>
        <dbReference type="SAM" id="MobiDB-lite"/>
    </source>
</evidence>
<comment type="caution">
    <text evidence="3">The sequence shown here is derived from an EMBL/GenBank/DDBJ whole genome shotgun (WGS) entry which is preliminary data.</text>
</comment>
<protein>
    <submittedName>
        <fullName evidence="3">Amidase</fullName>
    </submittedName>
</protein>
<dbReference type="Pfam" id="PF01425">
    <property type="entry name" value="Amidase"/>
    <property type="match status" value="1"/>
</dbReference>
<reference evidence="3 4" key="1">
    <citation type="submission" date="2019-01" db="EMBL/GenBank/DDBJ databases">
        <authorList>
            <person name="Chen W.-M."/>
        </authorList>
    </citation>
    <scope>NUCLEOTIDE SEQUENCE [LARGE SCALE GENOMIC DNA]</scope>
    <source>
        <strain evidence="3 4">ICH-3</strain>
    </source>
</reference>
<proteinExistence type="predicted"/>
<dbReference type="PANTHER" id="PTHR11895">
    <property type="entry name" value="TRANSAMIDASE"/>
    <property type="match status" value="1"/>
</dbReference>
<sequence length="452" mass="46721">MTMDPDTLAALPATDATARMQAGEFSAADYARALLARVHAVNGQVQAWAHLDPAHLIRQAEAADEARAAGEACGPLFGLPVGVKDIIDTADMPTEDGTVLHAGRQPHDDAFIVRAMRAAGGLVMGKTVTTELATYAPGKTRNPHNPAHTPGGSSSGSAAAVAAGMVPLAIGTQTNGSVIRPAAFCGVVGYKPSAGLVPRTGVLTQSPAFDAVGVFGRSVADVALLAQCLAGHDPQDPATRPRAMPPLLATARAEVPLPPTLAWVATPFWDRVAPDAQAAFGELVDLVAGRIAPFELPATAADAVGWHKLVMEAEIAGSFEAEYERGRDQLSASLQAQIERGRAVTAVAHRQALARVPLLRAALDDVFDHFDAFVTPATLGTAPEGLASTGDPIMCTLWTFLGLPAVTLPLLHGENGLPLGVQLVGRHGQDAALLRTAQWLTDTVNAAAAADA</sequence>
<gene>
    <name evidence="3" type="ORF">ENE75_19800</name>
</gene>
<dbReference type="AlphaFoldDB" id="A0A437JR88"/>
<evidence type="ECO:0000259" key="2">
    <source>
        <dbReference type="Pfam" id="PF01425"/>
    </source>
</evidence>
<dbReference type="EMBL" id="SACT01000008">
    <property type="protein sequence ID" value="RVT49325.1"/>
    <property type="molecule type" value="Genomic_DNA"/>
</dbReference>
<feature type="region of interest" description="Disordered" evidence="1">
    <location>
        <begin position="136"/>
        <end position="156"/>
    </location>
</feature>
<dbReference type="Gene3D" id="3.90.1300.10">
    <property type="entry name" value="Amidase signature (AS) domain"/>
    <property type="match status" value="1"/>
</dbReference>
<organism evidence="3 4">
    <name type="scientific">Rubrivivax albus</name>
    <dbReference type="NCBI Taxonomy" id="2499835"/>
    <lineage>
        <taxon>Bacteria</taxon>
        <taxon>Pseudomonadati</taxon>
        <taxon>Pseudomonadota</taxon>
        <taxon>Betaproteobacteria</taxon>
        <taxon>Burkholderiales</taxon>
        <taxon>Sphaerotilaceae</taxon>
        <taxon>Rubrivivax</taxon>
    </lineage>
</organism>
<accession>A0A437JR88</accession>
<evidence type="ECO:0000313" key="3">
    <source>
        <dbReference type="EMBL" id="RVT49325.1"/>
    </source>
</evidence>
<dbReference type="Proteomes" id="UP000288178">
    <property type="component" value="Unassembled WGS sequence"/>
</dbReference>
<dbReference type="InterPro" id="IPR000120">
    <property type="entry name" value="Amidase"/>
</dbReference>
<dbReference type="InterPro" id="IPR023631">
    <property type="entry name" value="Amidase_dom"/>
</dbReference>
<dbReference type="PANTHER" id="PTHR11895:SF151">
    <property type="entry name" value="GLUTAMYL-TRNA(GLN) AMIDOTRANSFERASE SUBUNIT A"/>
    <property type="match status" value="1"/>
</dbReference>
<dbReference type="SUPFAM" id="SSF75304">
    <property type="entry name" value="Amidase signature (AS) enzymes"/>
    <property type="match status" value="1"/>
</dbReference>
<feature type="domain" description="Amidase" evidence="2">
    <location>
        <begin position="32"/>
        <end position="434"/>
    </location>
</feature>
<name>A0A437JR88_9BURK</name>
<dbReference type="GO" id="GO:0003824">
    <property type="term" value="F:catalytic activity"/>
    <property type="evidence" value="ECO:0007669"/>
    <property type="project" value="InterPro"/>
</dbReference>